<dbReference type="Proteomes" id="UP000249757">
    <property type="component" value="Unassembled WGS sequence"/>
</dbReference>
<proteinExistence type="predicted"/>
<name>A0A2W1FZN0_9PLEO</name>
<accession>A0A2W1FZN0</accession>
<gene>
    <name evidence="2" type="ORF">Ptr86124_004832</name>
    <name evidence="1" type="ORF">PtrM4_082960</name>
</gene>
<evidence type="ECO:0000313" key="1">
    <source>
        <dbReference type="EMBL" id="KAF7573391.1"/>
    </source>
</evidence>
<evidence type="ECO:0000313" key="3">
    <source>
        <dbReference type="Proteomes" id="UP000245464"/>
    </source>
</evidence>
<reference evidence="2" key="2">
    <citation type="submission" date="2021-05" db="EMBL/GenBank/DDBJ databases">
        <authorList>
            <person name="Moolhuijzen P.M."/>
            <person name="Moffat C.S."/>
        </authorList>
    </citation>
    <scope>NUCLEOTIDE SEQUENCE</scope>
    <source>
        <strain evidence="2">86-124</strain>
    </source>
</reference>
<evidence type="ECO:0000313" key="2">
    <source>
        <dbReference type="EMBL" id="KAI1516295.1"/>
    </source>
</evidence>
<organism evidence="1 3">
    <name type="scientific">Pyrenophora tritici-repentis</name>
    <dbReference type="NCBI Taxonomy" id="45151"/>
    <lineage>
        <taxon>Eukaryota</taxon>
        <taxon>Fungi</taxon>
        <taxon>Dikarya</taxon>
        <taxon>Ascomycota</taxon>
        <taxon>Pezizomycotina</taxon>
        <taxon>Dothideomycetes</taxon>
        <taxon>Pleosporomycetidae</taxon>
        <taxon>Pleosporales</taxon>
        <taxon>Pleosporineae</taxon>
        <taxon>Pleosporaceae</taxon>
        <taxon>Pyrenophora</taxon>
    </lineage>
</organism>
<comment type="caution">
    <text evidence="1">The sequence shown here is derived from an EMBL/GenBank/DDBJ whole genome shotgun (WGS) entry which is preliminary data.</text>
</comment>
<dbReference type="EMBL" id="NRDI02000005">
    <property type="protein sequence ID" value="KAI1516295.1"/>
    <property type="molecule type" value="Genomic_DNA"/>
</dbReference>
<dbReference type="OrthoDB" id="3932250at2759"/>
<dbReference type="EMBL" id="NQIK02000003">
    <property type="protein sequence ID" value="KAF7573391.1"/>
    <property type="molecule type" value="Genomic_DNA"/>
</dbReference>
<reference evidence="1" key="1">
    <citation type="journal article" date="2018" name="BMC Genomics">
        <title>Comparative genomics of the wheat fungal pathogen Pyrenophora tritici-repentis reveals chromosomal variations and genome plasticity.</title>
        <authorList>
            <person name="Moolhuijzen P."/>
            <person name="See P.T."/>
            <person name="Hane J.K."/>
            <person name="Shi G."/>
            <person name="Liu Z."/>
            <person name="Oliver R.P."/>
            <person name="Moffat C.S."/>
        </authorList>
    </citation>
    <scope>NUCLEOTIDE SEQUENCE [LARGE SCALE GENOMIC DNA]</scope>
    <source>
        <strain evidence="1">M4</strain>
    </source>
</reference>
<dbReference type="OMA" id="MWALCGA"/>
<sequence>MFARIASRVPITAAFAGKRVAPATFRYNSSSSASSAARVMEMAAQAERPSGAEVAVPVMWAVSGVLAYTAWNRMSERASGEYVEKLLIV</sequence>
<evidence type="ECO:0000313" key="4">
    <source>
        <dbReference type="Proteomes" id="UP000249757"/>
    </source>
</evidence>
<reference evidence="2" key="3">
    <citation type="journal article" date="2022" name="bioRxiv">
        <title>A global pangenome for the wheat fungal pathogen Pyrenophora tritici-repentis and prediction of effector protein structural homology.</title>
        <authorList>
            <person name="Moolhuijzen P."/>
            <person name="See P.T."/>
            <person name="Shi G."/>
            <person name="Powell H.R."/>
            <person name="Cockram J."/>
            <person name="Jorgensen L.N."/>
            <person name="Benslimane H."/>
            <person name="Strelkov S.E."/>
            <person name="Turner J."/>
            <person name="Liu Z."/>
            <person name="Moffat C.S."/>
        </authorList>
    </citation>
    <scope>NUCLEOTIDE SEQUENCE</scope>
    <source>
        <strain evidence="2">86-124</strain>
    </source>
</reference>
<dbReference type="Proteomes" id="UP000245464">
    <property type="component" value="Chromosome 3"/>
</dbReference>
<keyword evidence="4" id="KW-1185">Reference proteome</keyword>
<protein>
    <submittedName>
        <fullName evidence="1">DUF3729 multi-domain protein</fullName>
    </submittedName>
</protein>
<reference evidence="4" key="4">
    <citation type="journal article" date="2022" name="Microb. Genom.">
        <title>A global pangenome for the wheat fungal pathogen Pyrenophora tritici-repentis and prediction of effector protein structural homology.</title>
        <authorList>
            <person name="Moolhuijzen P.M."/>
            <person name="See P.T."/>
            <person name="Shi G."/>
            <person name="Powell H.R."/>
            <person name="Cockram J."/>
            <person name="Jorgensen L.N."/>
            <person name="Benslimane H."/>
            <person name="Strelkov S.E."/>
            <person name="Turner J."/>
            <person name="Liu Z."/>
            <person name="Moffat C.S."/>
        </authorList>
    </citation>
    <scope>NUCLEOTIDE SEQUENCE [LARGE SCALE GENOMIC DNA]</scope>
</reference>
<dbReference type="AlphaFoldDB" id="A0A2W1FZN0"/>